<accession>A0A397IBX6</accession>
<dbReference type="Proteomes" id="UP000266861">
    <property type="component" value="Unassembled WGS sequence"/>
</dbReference>
<organism evidence="2 3">
    <name type="scientific">Diversispora epigaea</name>
    <dbReference type="NCBI Taxonomy" id="1348612"/>
    <lineage>
        <taxon>Eukaryota</taxon>
        <taxon>Fungi</taxon>
        <taxon>Fungi incertae sedis</taxon>
        <taxon>Mucoromycota</taxon>
        <taxon>Glomeromycotina</taxon>
        <taxon>Glomeromycetes</taxon>
        <taxon>Diversisporales</taxon>
        <taxon>Diversisporaceae</taxon>
        <taxon>Diversispora</taxon>
    </lineage>
</organism>
<name>A0A397IBX6_9GLOM</name>
<feature type="coiled-coil region" evidence="1">
    <location>
        <begin position="70"/>
        <end position="122"/>
    </location>
</feature>
<dbReference type="OrthoDB" id="2381103at2759"/>
<dbReference type="EMBL" id="PQFF01000232">
    <property type="protein sequence ID" value="RHZ71768.1"/>
    <property type="molecule type" value="Genomic_DNA"/>
</dbReference>
<keyword evidence="1" id="KW-0175">Coiled coil</keyword>
<evidence type="ECO:0000313" key="2">
    <source>
        <dbReference type="EMBL" id="RHZ71768.1"/>
    </source>
</evidence>
<reference evidence="2 3" key="1">
    <citation type="submission" date="2018-08" db="EMBL/GenBank/DDBJ databases">
        <title>Genome and evolution of the arbuscular mycorrhizal fungus Diversispora epigaea (formerly Glomus versiforme) and its bacterial endosymbionts.</title>
        <authorList>
            <person name="Sun X."/>
            <person name="Fei Z."/>
            <person name="Harrison M."/>
        </authorList>
    </citation>
    <scope>NUCLEOTIDE SEQUENCE [LARGE SCALE GENOMIC DNA]</scope>
    <source>
        <strain evidence="2 3">IT104</strain>
    </source>
</reference>
<gene>
    <name evidence="2" type="ORF">Glove_253g70</name>
</gene>
<dbReference type="Gene3D" id="1.20.1270.70">
    <property type="entry name" value="Designed single chain three-helix bundle"/>
    <property type="match status" value="1"/>
</dbReference>
<evidence type="ECO:0000256" key="1">
    <source>
        <dbReference type="SAM" id="Coils"/>
    </source>
</evidence>
<protein>
    <recommendedName>
        <fullName evidence="4">DUF1664 domain-containing protein</fullName>
    </recommendedName>
</protein>
<evidence type="ECO:0000313" key="3">
    <source>
        <dbReference type="Proteomes" id="UP000266861"/>
    </source>
</evidence>
<dbReference type="AlphaFoldDB" id="A0A397IBX6"/>
<comment type="caution">
    <text evidence="2">The sequence shown here is derived from an EMBL/GenBank/DDBJ whole genome shotgun (WGS) entry which is preliminary data.</text>
</comment>
<sequence>MIKHPRRILPTVKRLARQYFIPSKDDSVASSVRASDIIHYGAFVGTGAVSLYGIWRIINTTIEQGVTPVIKKLDNLDAKLDAKLDNLDAKLDKLDAKLDARLDKLDAKLERLDANVMKLGAIVKELDSSVKGLDASVKKLDVNVNFIKGYLMFRKPIEQTNGS</sequence>
<proteinExistence type="predicted"/>
<dbReference type="STRING" id="1348612.A0A397IBX6"/>
<evidence type="ECO:0008006" key="4">
    <source>
        <dbReference type="Google" id="ProtNLM"/>
    </source>
</evidence>
<keyword evidence="3" id="KW-1185">Reference proteome</keyword>